<organism evidence="2 3">
    <name type="scientific">Guptibacillus hwajinpoensis</name>
    <dbReference type="NCBI Taxonomy" id="208199"/>
    <lineage>
        <taxon>Bacteria</taxon>
        <taxon>Bacillati</taxon>
        <taxon>Bacillota</taxon>
        <taxon>Bacilli</taxon>
        <taxon>Bacillales</taxon>
        <taxon>Guptibacillaceae</taxon>
        <taxon>Guptibacillus</taxon>
    </lineage>
</organism>
<dbReference type="Proteomes" id="UP000310541">
    <property type="component" value="Unassembled WGS sequence"/>
</dbReference>
<reference evidence="2 3" key="1">
    <citation type="submission" date="2019-04" db="EMBL/GenBank/DDBJ databases">
        <title>Genome sequence of Bacillus hwajinpoensis strain Y2.</title>
        <authorList>
            <person name="Fair J.L."/>
            <person name="Maclea K.S."/>
        </authorList>
    </citation>
    <scope>NUCLEOTIDE SEQUENCE [LARGE SCALE GENOMIC DNA]</scope>
    <source>
        <strain evidence="2 3">Y2</strain>
    </source>
</reference>
<accession>A0A4U1MKW7</accession>
<evidence type="ECO:0000313" key="2">
    <source>
        <dbReference type="EMBL" id="TKD71256.1"/>
    </source>
</evidence>
<dbReference type="Pfam" id="PF10026">
    <property type="entry name" value="DUF2268"/>
    <property type="match status" value="1"/>
</dbReference>
<evidence type="ECO:0000313" key="3">
    <source>
        <dbReference type="Proteomes" id="UP000310541"/>
    </source>
</evidence>
<proteinExistence type="predicted"/>
<protein>
    <recommendedName>
        <fullName evidence="1">DUF2268 domain-containing protein</fullName>
    </recommendedName>
</protein>
<gene>
    <name evidence="2" type="ORF">FBF83_00135</name>
</gene>
<comment type="caution">
    <text evidence="2">The sequence shown here is derived from an EMBL/GenBank/DDBJ whole genome shotgun (WGS) entry which is preliminary data.</text>
</comment>
<dbReference type="EMBL" id="SWFM01000001">
    <property type="protein sequence ID" value="TKD71256.1"/>
    <property type="molecule type" value="Genomic_DNA"/>
</dbReference>
<dbReference type="InterPro" id="IPR018728">
    <property type="entry name" value="DUF2268"/>
</dbReference>
<feature type="domain" description="DUF2268" evidence="1">
    <location>
        <begin position="66"/>
        <end position="258"/>
    </location>
</feature>
<name>A0A4U1MKW7_9BACL</name>
<sequence length="258" mass="30162">MKHMEQYLNNINRNQDDNRTELFCNVFEVSSERLKFLLFLGMIDPKYDDDVLNIKLHKMKQLMFESYIQTELERLENKYQSNKIITFELFILDDHDKFVMDKLGGVSATTEWSGEMCFIVDTIEQVKPVLKSVIAHEFHHHLRIQRLNITEENETLLDRMVMEGMAEHFVKVELGEGYLGPYKDALSAEEIEYWNSKVKSHLFDKGTTTDAFMFGCQEQKIPFWCGYALGYFLVARYIATHPGLSIKTLTALPSSEFI</sequence>
<evidence type="ECO:0000259" key="1">
    <source>
        <dbReference type="Pfam" id="PF10026"/>
    </source>
</evidence>
<dbReference type="AlphaFoldDB" id="A0A4U1MKW7"/>
<dbReference type="OrthoDB" id="2449457at2"/>